<dbReference type="PANTHER" id="PTHR12874:SF9">
    <property type="entry name" value="F-BOX ONLY PROTEIN 48"/>
    <property type="match status" value="1"/>
</dbReference>
<protein>
    <submittedName>
        <fullName evidence="3">LAME_0G08350g1_1</fullName>
    </submittedName>
</protein>
<dbReference type="PANTHER" id="PTHR12874">
    <property type="entry name" value="F-BOX ONLY PROTEIN 48-RELATED"/>
    <property type="match status" value="1"/>
</dbReference>
<reference evidence="4" key="1">
    <citation type="submission" date="2016-03" db="EMBL/GenBank/DDBJ databases">
        <authorList>
            <person name="Devillers Hugo."/>
        </authorList>
    </citation>
    <scope>NUCLEOTIDE SEQUENCE [LARGE SCALE GENOMIC DNA]</scope>
</reference>
<dbReference type="OrthoDB" id="2117972at2759"/>
<sequence length="345" mass="39879">MVQDAVKVSSDAVELWKLGVLKEKDGLMMDAIGCYRRALKIDDNVENTYRKLVRQSMVKKSAPTAVSTPATETSHVSKGHDEIVAPQEEISEPLPCWILQLLSEDILQQIVLHIVASSGESWVNLSLTCKKFHKLCFQQPDPYRAFATHIYPLQQYDEASLTLNGLSNLQVLEQALWGSDYRRMLRERAFIKFQGCYISVVNYLRHGANPEGSNSLISPVHMITYYRYLRFYPDGTCLRLVSTDEPSVVVRHFKCEHLLKNTELCRWSCSIDDDFSVLTIKRRNEKYQFVETLQISSHGRRLYHRLNWVRSEAFKDTGDRVEFSMHSEKPFSFSRVNTYRHETAA</sequence>
<accession>A0A1G4K877</accession>
<dbReference type="GO" id="GO:0031146">
    <property type="term" value="P:SCF-dependent proteasomal ubiquitin-dependent protein catabolic process"/>
    <property type="evidence" value="ECO:0007669"/>
    <property type="project" value="TreeGrafter"/>
</dbReference>
<dbReference type="EMBL" id="LT598484">
    <property type="protein sequence ID" value="SCV00222.1"/>
    <property type="molecule type" value="Genomic_DNA"/>
</dbReference>
<evidence type="ECO:0000313" key="4">
    <source>
        <dbReference type="Proteomes" id="UP000191144"/>
    </source>
</evidence>
<proteinExistence type="predicted"/>
<keyword evidence="4" id="KW-1185">Reference proteome</keyword>
<gene>
    <name evidence="3" type="ORF">LAME_0G08350G</name>
</gene>
<evidence type="ECO:0000256" key="1">
    <source>
        <dbReference type="ARBA" id="ARBA00022786"/>
    </source>
</evidence>
<feature type="domain" description="F-box protein Hrt3/FBXO9 C-terminal" evidence="2">
    <location>
        <begin position="176"/>
        <end position="257"/>
    </location>
</feature>
<evidence type="ECO:0000313" key="3">
    <source>
        <dbReference type="EMBL" id="SCV00222.1"/>
    </source>
</evidence>
<evidence type="ECO:0000259" key="2">
    <source>
        <dbReference type="Pfam" id="PF19270"/>
    </source>
</evidence>
<organism evidence="3 4">
    <name type="scientific">Lachancea meyersii CBS 8951</name>
    <dbReference type="NCBI Taxonomy" id="1266667"/>
    <lineage>
        <taxon>Eukaryota</taxon>
        <taxon>Fungi</taxon>
        <taxon>Dikarya</taxon>
        <taxon>Ascomycota</taxon>
        <taxon>Saccharomycotina</taxon>
        <taxon>Saccharomycetes</taxon>
        <taxon>Saccharomycetales</taxon>
        <taxon>Saccharomycetaceae</taxon>
        <taxon>Lachancea</taxon>
    </lineage>
</organism>
<name>A0A1G4K877_9SACH</name>
<dbReference type="GO" id="GO:0019005">
    <property type="term" value="C:SCF ubiquitin ligase complex"/>
    <property type="evidence" value="ECO:0007669"/>
    <property type="project" value="TreeGrafter"/>
</dbReference>
<dbReference type="AlphaFoldDB" id="A0A1G4K877"/>
<dbReference type="CDD" id="cd09917">
    <property type="entry name" value="F-box_SF"/>
    <property type="match status" value="1"/>
</dbReference>
<dbReference type="Proteomes" id="UP000191144">
    <property type="component" value="Chromosome G"/>
</dbReference>
<dbReference type="InterPro" id="IPR045464">
    <property type="entry name" value="Hrt3/FBXO9_C"/>
</dbReference>
<dbReference type="Pfam" id="PF19270">
    <property type="entry name" value="FBO_C"/>
    <property type="match status" value="1"/>
</dbReference>
<keyword evidence="1" id="KW-0833">Ubl conjugation pathway</keyword>
<dbReference type="GO" id="GO:0005737">
    <property type="term" value="C:cytoplasm"/>
    <property type="evidence" value="ECO:0007669"/>
    <property type="project" value="TreeGrafter"/>
</dbReference>